<evidence type="ECO:0000313" key="3">
    <source>
        <dbReference type="Proteomes" id="UP000001114"/>
    </source>
</evidence>
<feature type="transmembrane region" description="Helical" evidence="1">
    <location>
        <begin position="87"/>
        <end position="112"/>
    </location>
</feature>
<keyword evidence="1" id="KW-1133">Transmembrane helix</keyword>
<dbReference type="AlphaFoldDB" id="A6VLF4"/>
<evidence type="ECO:0000256" key="1">
    <source>
        <dbReference type="SAM" id="Phobius"/>
    </source>
</evidence>
<feature type="transmembrane region" description="Helical" evidence="1">
    <location>
        <begin position="33"/>
        <end position="49"/>
    </location>
</feature>
<feature type="transmembrane region" description="Helical" evidence="1">
    <location>
        <begin position="55"/>
        <end position="75"/>
    </location>
</feature>
<feature type="transmembrane region" description="Helical" evidence="1">
    <location>
        <begin position="176"/>
        <end position="197"/>
    </location>
</feature>
<accession>A6VLF4</accession>
<dbReference type="HOGENOM" id="CLU_1080252_0_0_6"/>
<dbReference type="KEGG" id="asu:Asuc_0423"/>
<gene>
    <name evidence="2" type="ordered locus">Asuc_0423</name>
</gene>
<dbReference type="STRING" id="339671.Asuc_0423"/>
<dbReference type="RefSeq" id="WP_012072186.1">
    <property type="nucleotide sequence ID" value="NC_009655.1"/>
</dbReference>
<name>A6VLF4_ACTSZ</name>
<sequence length="257" mass="29677">MLVNILFYIINGDLMNRFKIWLRDKFYKLKDDLPSIIFYILGMIFILAFKRDDLVGNYLGFSCFAIGAIIWLIKLYIKYSENIIARILFWVTGFLSLPLSALLSNIGIVTRLGLPASDFTNTQLVLATILYFPCWILVALLFILLYLMINFILKYIAFLLSVSIFGSSLKQYSDNWIISSLHMMGIFTIYVTVALSLKLFDQTNNFVPVITEYIDYAYMKNYPNVPHDRKILIHNGNFFSEIKDVDGVKTIVTTSIE</sequence>
<proteinExistence type="predicted"/>
<keyword evidence="1" id="KW-0472">Membrane</keyword>
<evidence type="ECO:0000313" key="2">
    <source>
        <dbReference type="EMBL" id="ABR73801.1"/>
    </source>
</evidence>
<protein>
    <submittedName>
        <fullName evidence="2">Uncharacterized protein</fullName>
    </submittedName>
</protein>
<reference evidence="3" key="1">
    <citation type="journal article" date="2010" name="BMC Genomics">
        <title>A genomic perspective on the potential of Actinobacillus succinogenes for industrial succinate production.</title>
        <authorList>
            <person name="McKinlay J.B."/>
            <person name="Laivenieks M."/>
            <person name="Schindler B.D."/>
            <person name="McKinlay A.A."/>
            <person name="Siddaramappa S."/>
            <person name="Challacombe J.F."/>
            <person name="Lowry S.R."/>
            <person name="Clum A."/>
            <person name="Lapidus A.L."/>
            <person name="Burkhart K.B."/>
            <person name="Harkins V."/>
            <person name="Vieille C."/>
        </authorList>
    </citation>
    <scope>NUCLEOTIDE SEQUENCE [LARGE SCALE GENOMIC DNA]</scope>
    <source>
        <strain evidence="3">ATCC 55618 / DSM 22257 / CCUG 43843 / 130Z</strain>
    </source>
</reference>
<keyword evidence="1" id="KW-0812">Transmembrane</keyword>
<dbReference type="EMBL" id="CP000746">
    <property type="protein sequence ID" value="ABR73801.1"/>
    <property type="molecule type" value="Genomic_DNA"/>
</dbReference>
<feature type="transmembrane region" description="Helical" evidence="1">
    <location>
        <begin position="152"/>
        <end position="170"/>
    </location>
</feature>
<dbReference type="Proteomes" id="UP000001114">
    <property type="component" value="Chromosome"/>
</dbReference>
<feature type="transmembrane region" description="Helical" evidence="1">
    <location>
        <begin position="124"/>
        <end position="145"/>
    </location>
</feature>
<organism evidence="2 3">
    <name type="scientific">Actinobacillus succinogenes (strain ATCC 55618 / DSM 22257 / CCUG 43843 / 130Z)</name>
    <dbReference type="NCBI Taxonomy" id="339671"/>
    <lineage>
        <taxon>Bacteria</taxon>
        <taxon>Pseudomonadati</taxon>
        <taxon>Pseudomonadota</taxon>
        <taxon>Gammaproteobacteria</taxon>
        <taxon>Pasteurellales</taxon>
        <taxon>Pasteurellaceae</taxon>
        <taxon>Actinobacillus</taxon>
    </lineage>
</organism>
<keyword evidence="3" id="KW-1185">Reference proteome</keyword>